<dbReference type="RefSeq" id="WP_354435476.1">
    <property type="nucleotide sequence ID" value="NZ_JBEPLY010000015.1"/>
</dbReference>
<feature type="domain" description="Oxidoreductase molybdopterin-binding" evidence="2">
    <location>
        <begin position="74"/>
        <end position="142"/>
    </location>
</feature>
<dbReference type="Proteomes" id="UP001549164">
    <property type="component" value="Unassembled WGS sequence"/>
</dbReference>
<evidence type="ECO:0000259" key="2">
    <source>
        <dbReference type="Pfam" id="PF00174"/>
    </source>
</evidence>
<dbReference type="EMBL" id="JBEPLY010000015">
    <property type="protein sequence ID" value="MET3601639.1"/>
    <property type="molecule type" value="Genomic_DNA"/>
</dbReference>
<dbReference type="InterPro" id="IPR036374">
    <property type="entry name" value="OxRdtase_Mopterin-bd_sf"/>
</dbReference>
<gene>
    <name evidence="3" type="ORF">ABID12_003600</name>
</gene>
<reference evidence="3 4" key="1">
    <citation type="submission" date="2024-06" db="EMBL/GenBank/DDBJ databases">
        <title>Genomic Encyclopedia of Type Strains, Phase IV (KMG-IV): sequencing the most valuable type-strain genomes for metagenomic binning, comparative biology and taxonomic classification.</title>
        <authorList>
            <person name="Goeker M."/>
        </authorList>
    </citation>
    <scope>NUCLEOTIDE SEQUENCE [LARGE SCALE GENOMIC DNA]</scope>
    <source>
        <strain evidence="3 4">DSM 28102</strain>
    </source>
</reference>
<dbReference type="InterPro" id="IPR000572">
    <property type="entry name" value="OxRdtase_Mopterin-bd_dom"/>
</dbReference>
<dbReference type="Pfam" id="PF00174">
    <property type="entry name" value="Oxidored_molyb"/>
    <property type="match status" value="1"/>
</dbReference>
<keyword evidence="4" id="KW-1185">Reference proteome</keyword>
<organism evidence="3 4">
    <name type="scientific">Martelella mangrovi</name>
    <dbReference type="NCBI Taxonomy" id="1397477"/>
    <lineage>
        <taxon>Bacteria</taxon>
        <taxon>Pseudomonadati</taxon>
        <taxon>Pseudomonadota</taxon>
        <taxon>Alphaproteobacteria</taxon>
        <taxon>Hyphomicrobiales</taxon>
        <taxon>Aurantimonadaceae</taxon>
        <taxon>Martelella</taxon>
    </lineage>
</organism>
<evidence type="ECO:0000313" key="4">
    <source>
        <dbReference type="Proteomes" id="UP001549164"/>
    </source>
</evidence>
<accession>A0ABV2IFE4</accession>
<comment type="caution">
    <text evidence="3">The sequence shown here is derived from an EMBL/GenBank/DDBJ whole genome shotgun (WGS) entry which is preliminary data.</text>
</comment>
<evidence type="ECO:0000313" key="3">
    <source>
        <dbReference type="EMBL" id="MET3601639.1"/>
    </source>
</evidence>
<feature type="signal peptide" evidence="1">
    <location>
        <begin position="1"/>
        <end position="22"/>
    </location>
</feature>
<dbReference type="SUPFAM" id="SSF56524">
    <property type="entry name" value="Oxidoreductase molybdopterin-binding domain"/>
    <property type="match status" value="1"/>
</dbReference>
<sequence length="169" mass="18251">MFQRLFLTAVLTPFLLIATASAEDLPAPMGRVILTVSGNIGVTNADGAAEFDLAMLDALPQTRFTTETIWTDKAAEYSGVELSALLEAVDADGSQLLMTALNDYAIDVPASEAVSGGPILATRVDGHPLSVRDKGPVWVIYPFDDKPAYKTEITYSRSIWQLKSIEVED</sequence>
<proteinExistence type="predicted"/>
<protein>
    <recommendedName>
        <fullName evidence="2">Oxidoreductase molybdopterin-binding domain-containing protein</fullName>
    </recommendedName>
</protein>
<keyword evidence="1" id="KW-0732">Signal</keyword>
<name>A0ABV2IFE4_9HYPH</name>
<dbReference type="Gene3D" id="3.90.420.10">
    <property type="entry name" value="Oxidoreductase, molybdopterin-binding domain"/>
    <property type="match status" value="1"/>
</dbReference>
<evidence type="ECO:0000256" key="1">
    <source>
        <dbReference type="SAM" id="SignalP"/>
    </source>
</evidence>
<feature type="chain" id="PRO_5045650353" description="Oxidoreductase molybdopterin-binding domain-containing protein" evidence="1">
    <location>
        <begin position="23"/>
        <end position="169"/>
    </location>
</feature>